<comment type="caution">
    <text evidence="1">The sequence shown here is derived from an EMBL/GenBank/DDBJ whole genome shotgun (WGS) entry which is preliminary data.</text>
</comment>
<dbReference type="Proteomes" id="UP001187531">
    <property type="component" value="Unassembled WGS sequence"/>
</dbReference>
<reference evidence="1" key="1">
    <citation type="submission" date="2023-07" db="EMBL/GenBank/DDBJ databases">
        <title>Chromosome-level genome assembly of Artemia franciscana.</title>
        <authorList>
            <person name="Jo E."/>
        </authorList>
    </citation>
    <scope>NUCLEOTIDE SEQUENCE</scope>
    <source>
        <tissue evidence="1">Whole body</tissue>
    </source>
</reference>
<gene>
    <name evidence="1" type="ORF">QYM36_012990</name>
</gene>
<dbReference type="AlphaFoldDB" id="A0AA88HF62"/>
<evidence type="ECO:0000313" key="1">
    <source>
        <dbReference type="EMBL" id="KAK2709174.1"/>
    </source>
</evidence>
<keyword evidence="2" id="KW-1185">Reference proteome</keyword>
<protein>
    <submittedName>
        <fullName evidence="1">Uncharacterized protein</fullName>
    </submittedName>
</protein>
<organism evidence="1 2">
    <name type="scientific">Artemia franciscana</name>
    <name type="common">Brine shrimp</name>
    <name type="synonym">Artemia sanfranciscana</name>
    <dbReference type="NCBI Taxonomy" id="6661"/>
    <lineage>
        <taxon>Eukaryota</taxon>
        <taxon>Metazoa</taxon>
        <taxon>Ecdysozoa</taxon>
        <taxon>Arthropoda</taxon>
        <taxon>Crustacea</taxon>
        <taxon>Branchiopoda</taxon>
        <taxon>Anostraca</taxon>
        <taxon>Artemiidae</taxon>
        <taxon>Artemia</taxon>
    </lineage>
</organism>
<name>A0AA88HF62_ARTSF</name>
<proteinExistence type="predicted"/>
<evidence type="ECO:0000313" key="2">
    <source>
        <dbReference type="Proteomes" id="UP001187531"/>
    </source>
</evidence>
<sequence length="68" mass="7675">MTAYVFKNAMKQGRCKVSMKNTRLDYSEHVPEAAPKVGGPPPKLSQWAAAENMSARRRGVRRRRSANE</sequence>
<dbReference type="EMBL" id="JAVRJZ010000017">
    <property type="protein sequence ID" value="KAK2709174.1"/>
    <property type="molecule type" value="Genomic_DNA"/>
</dbReference>
<accession>A0AA88HF62</accession>